<dbReference type="PROSITE" id="PS50930">
    <property type="entry name" value="HTH_LYTTR"/>
    <property type="match status" value="1"/>
</dbReference>
<dbReference type="GO" id="GO:0032993">
    <property type="term" value="C:protein-DNA complex"/>
    <property type="evidence" value="ECO:0007669"/>
    <property type="project" value="TreeGrafter"/>
</dbReference>
<keyword evidence="2" id="KW-0597">Phosphoprotein</keyword>
<evidence type="ECO:0000256" key="2">
    <source>
        <dbReference type="PROSITE-ProRule" id="PRU00169"/>
    </source>
</evidence>
<dbReference type="Proteomes" id="UP000598820">
    <property type="component" value="Unassembled WGS sequence"/>
</dbReference>
<dbReference type="Pfam" id="PF00072">
    <property type="entry name" value="Response_reg"/>
    <property type="match status" value="1"/>
</dbReference>
<dbReference type="PROSITE" id="PS50110">
    <property type="entry name" value="RESPONSE_REGULATORY"/>
    <property type="match status" value="1"/>
</dbReference>
<feature type="domain" description="Response regulatory" evidence="3">
    <location>
        <begin position="3"/>
        <end position="116"/>
    </location>
</feature>
<dbReference type="GO" id="GO:0000976">
    <property type="term" value="F:transcription cis-regulatory region binding"/>
    <property type="evidence" value="ECO:0007669"/>
    <property type="project" value="TreeGrafter"/>
</dbReference>
<accession>A0A927AN81</accession>
<gene>
    <name evidence="5" type="ORF">IC229_11720</name>
</gene>
<evidence type="ECO:0000256" key="1">
    <source>
        <dbReference type="ARBA" id="ARBA00023125"/>
    </source>
</evidence>
<name>A0A927AN81_9BACT</name>
<dbReference type="Gene3D" id="2.40.50.1020">
    <property type="entry name" value="LytTr DNA-binding domain"/>
    <property type="match status" value="1"/>
</dbReference>
<dbReference type="InterPro" id="IPR001789">
    <property type="entry name" value="Sig_transdc_resp-reg_receiver"/>
</dbReference>
<keyword evidence="1" id="KW-0238">DNA-binding</keyword>
<evidence type="ECO:0000313" key="6">
    <source>
        <dbReference type="Proteomes" id="UP000598820"/>
    </source>
</evidence>
<evidence type="ECO:0000313" key="5">
    <source>
        <dbReference type="EMBL" id="MBD2701309.1"/>
    </source>
</evidence>
<dbReference type="GO" id="GO:0005829">
    <property type="term" value="C:cytosol"/>
    <property type="evidence" value="ECO:0007669"/>
    <property type="project" value="TreeGrafter"/>
</dbReference>
<dbReference type="PANTHER" id="PTHR48111">
    <property type="entry name" value="REGULATOR OF RPOS"/>
    <property type="match status" value="1"/>
</dbReference>
<dbReference type="EMBL" id="JACWZY010000008">
    <property type="protein sequence ID" value="MBD2701309.1"/>
    <property type="molecule type" value="Genomic_DNA"/>
</dbReference>
<dbReference type="Gene3D" id="3.40.50.2300">
    <property type="match status" value="1"/>
</dbReference>
<evidence type="ECO:0000259" key="4">
    <source>
        <dbReference type="PROSITE" id="PS50930"/>
    </source>
</evidence>
<reference evidence="5" key="1">
    <citation type="submission" date="2020-09" db="EMBL/GenBank/DDBJ databases">
        <authorList>
            <person name="Kim M.K."/>
        </authorList>
    </citation>
    <scope>NUCLEOTIDE SEQUENCE</scope>
    <source>
        <strain evidence="5">BT702</strain>
    </source>
</reference>
<dbReference type="PANTHER" id="PTHR48111:SF69">
    <property type="entry name" value="RESPONSE REGULATOR RECEIVER"/>
    <property type="match status" value="1"/>
</dbReference>
<dbReference type="SUPFAM" id="SSF52172">
    <property type="entry name" value="CheY-like"/>
    <property type="match status" value="1"/>
</dbReference>
<organism evidence="5 6">
    <name type="scientific">Spirosoma profusum</name>
    <dbReference type="NCBI Taxonomy" id="2771354"/>
    <lineage>
        <taxon>Bacteria</taxon>
        <taxon>Pseudomonadati</taxon>
        <taxon>Bacteroidota</taxon>
        <taxon>Cytophagia</taxon>
        <taxon>Cytophagales</taxon>
        <taxon>Cytophagaceae</taxon>
        <taxon>Spirosoma</taxon>
    </lineage>
</organism>
<sequence>MLKALIIDDELKASDVLRLMLERYVPEIGQVLVCNDAREATTTIQQFRPDILFLDIRMPYFNGFDVLSRMQHRPFQVIFTTAYNEYTIQAIRFSAFDYLLKPIDAQDLVNAVQRYTHRQGELAYQPEQLKNIIKNMQADDPGQFRLAVPAREGIHFFLPSEIIRCEALGGYTKFFTTLNKQYLTSKNLGEYEELLTPYGFLRTHKSHLVNRTQISFIDHEGFLVLKDGTAVEVSRRKKAEIIQQLG</sequence>
<dbReference type="SMART" id="SM00850">
    <property type="entry name" value="LytTR"/>
    <property type="match status" value="1"/>
</dbReference>
<proteinExistence type="predicted"/>
<dbReference type="InterPro" id="IPR011006">
    <property type="entry name" value="CheY-like_superfamily"/>
</dbReference>
<dbReference type="AlphaFoldDB" id="A0A927AN81"/>
<evidence type="ECO:0000259" key="3">
    <source>
        <dbReference type="PROSITE" id="PS50110"/>
    </source>
</evidence>
<keyword evidence="6" id="KW-1185">Reference proteome</keyword>
<dbReference type="GO" id="GO:0006355">
    <property type="term" value="P:regulation of DNA-templated transcription"/>
    <property type="evidence" value="ECO:0007669"/>
    <property type="project" value="TreeGrafter"/>
</dbReference>
<dbReference type="SMART" id="SM00448">
    <property type="entry name" value="REC"/>
    <property type="match status" value="1"/>
</dbReference>
<dbReference type="GO" id="GO:0000156">
    <property type="term" value="F:phosphorelay response regulator activity"/>
    <property type="evidence" value="ECO:0007669"/>
    <property type="project" value="TreeGrafter"/>
</dbReference>
<feature type="domain" description="HTH LytTR-type" evidence="4">
    <location>
        <begin position="146"/>
        <end position="246"/>
    </location>
</feature>
<dbReference type="RefSeq" id="WP_190887169.1">
    <property type="nucleotide sequence ID" value="NZ_JACWZY010000008.1"/>
</dbReference>
<feature type="modified residue" description="4-aspartylphosphate" evidence="2">
    <location>
        <position position="55"/>
    </location>
</feature>
<dbReference type="InterPro" id="IPR039420">
    <property type="entry name" value="WalR-like"/>
</dbReference>
<dbReference type="InterPro" id="IPR007492">
    <property type="entry name" value="LytTR_DNA-bd_dom"/>
</dbReference>
<comment type="caution">
    <text evidence="5">The sequence shown here is derived from an EMBL/GenBank/DDBJ whole genome shotgun (WGS) entry which is preliminary data.</text>
</comment>
<protein>
    <submittedName>
        <fullName evidence="5">Response regulator transcription factor</fullName>
    </submittedName>
</protein>
<dbReference type="Pfam" id="PF04397">
    <property type="entry name" value="LytTR"/>
    <property type="match status" value="1"/>
</dbReference>